<keyword evidence="6" id="KW-1185">Reference proteome</keyword>
<dbReference type="InterPro" id="IPR036100">
    <property type="entry name" value="QueA_sf"/>
</dbReference>
<organism evidence="5 6">
    <name type="scientific">Dictyobacter vulcani</name>
    <dbReference type="NCBI Taxonomy" id="2607529"/>
    <lineage>
        <taxon>Bacteria</taxon>
        <taxon>Bacillati</taxon>
        <taxon>Chloroflexota</taxon>
        <taxon>Ktedonobacteria</taxon>
        <taxon>Ktedonobacterales</taxon>
        <taxon>Dictyobacteraceae</taxon>
        <taxon>Dictyobacter</taxon>
    </lineage>
</organism>
<dbReference type="GO" id="GO:0016740">
    <property type="term" value="F:transferase activity"/>
    <property type="evidence" value="ECO:0007669"/>
    <property type="project" value="UniProtKB-KW"/>
</dbReference>
<evidence type="ECO:0000256" key="4">
    <source>
        <dbReference type="ARBA" id="ARBA00022785"/>
    </source>
</evidence>
<protein>
    <submittedName>
        <fullName evidence="5">Uncharacterized protein</fullName>
    </submittedName>
</protein>
<dbReference type="GO" id="GO:0016853">
    <property type="term" value="F:isomerase activity"/>
    <property type="evidence" value="ECO:0007669"/>
    <property type="project" value="InterPro"/>
</dbReference>
<sequence length="70" mass="8090">MATPHEPQATHLAMLEALATRSHLQLTYHQALEHGYLWHEFWRSPPIITLVEPPEELFLLVRKGSSYVSL</sequence>
<evidence type="ECO:0000313" key="5">
    <source>
        <dbReference type="EMBL" id="GER89096.1"/>
    </source>
</evidence>
<dbReference type="GO" id="GO:0008616">
    <property type="term" value="P:tRNA queuosine(34) biosynthetic process"/>
    <property type="evidence" value="ECO:0007669"/>
    <property type="project" value="UniProtKB-KW"/>
</dbReference>
<comment type="caution">
    <text evidence="5">The sequence shown here is derived from an EMBL/GenBank/DDBJ whole genome shotgun (WGS) entry which is preliminary data.</text>
</comment>
<gene>
    <name evidence="5" type="ORF">KDW_32580</name>
</gene>
<dbReference type="SUPFAM" id="SSF111337">
    <property type="entry name" value="QueA-like"/>
    <property type="match status" value="1"/>
</dbReference>
<evidence type="ECO:0000256" key="2">
    <source>
        <dbReference type="ARBA" id="ARBA00022679"/>
    </source>
</evidence>
<proteinExistence type="predicted"/>
<evidence type="ECO:0000256" key="1">
    <source>
        <dbReference type="ARBA" id="ARBA00022490"/>
    </source>
</evidence>
<keyword evidence="1" id="KW-0963">Cytoplasm</keyword>
<dbReference type="Proteomes" id="UP000326912">
    <property type="component" value="Unassembled WGS sequence"/>
</dbReference>
<reference evidence="5 6" key="1">
    <citation type="submission" date="2019-10" db="EMBL/GenBank/DDBJ databases">
        <title>Dictyobacter vulcani sp. nov., within the class Ktedonobacteria, isolated from soil of volcanic Mt. Zao.</title>
        <authorList>
            <person name="Zheng Y."/>
            <person name="Wang C.M."/>
            <person name="Sakai Y."/>
            <person name="Abe K."/>
            <person name="Yokota A."/>
            <person name="Yabe S."/>
        </authorList>
    </citation>
    <scope>NUCLEOTIDE SEQUENCE [LARGE SCALE GENOMIC DNA]</scope>
    <source>
        <strain evidence="5 6">W12</strain>
    </source>
</reference>
<dbReference type="AlphaFoldDB" id="A0A5J4KV90"/>
<dbReference type="RefSeq" id="WP_198925285.1">
    <property type="nucleotide sequence ID" value="NZ_BKZW01000001.1"/>
</dbReference>
<keyword evidence="3" id="KW-0949">S-adenosyl-L-methionine</keyword>
<dbReference type="EMBL" id="BKZW01000001">
    <property type="protein sequence ID" value="GER89096.1"/>
    <property type="molecule type" value="Genomic_DNA"/>
</dbReference>
<dbReference type="InterPro" id="IPR042118">
    <property type="entry name" value="QueA_dom1"/>
</dbReference>
<dbReference type="InterPro" id="IPR003699">
    <property type="entry name" value="QueA"/>
</dbReference>
<keyword evidence="2" id="KW-0808">Transferase</keyword>
<keyword evidence="4" id="KW-0671">Queuosine biosynthesis</keyword>
<accession>A0A5J4KV90</accession>
<evidence type="ECO:0000313" key="6">
    <source>
        <dbReference type="Proteomes" id="UP000326912"/>
    </source>
</evidence>
<evidence type="ECO:0000256" key="3">
    <source>
        <dbReference type="ARBA" id="ARBA00022691"/>
    </source>
</evidence>
<name>A0A5J4KV90_9CHLR</name>
<dbReference type="Gene3D" id="3.40.1780.10">
    <property type="entry name" value="QueA-like"/>
    <property type="match status" value="1"/>
</dbReference>
<dbReference type="Pfam" id="PF02547">
    <property type="entry name" value="Queuosine_synth"/>
    <property type="match status" value="1"/>
</dbReference>